<gene>
    <name evidence="2" type="ORF">OKIOD_LOCUS654</name>
</gene>
<dbReference type="EMBL" id="OU015568">
    <property type="protein sequence ID" value="CAG5078823.1"/>
    <property type="molecule type" value="Genomic_DNA"/>
</dbReference>
<keyword evidence="1" id="KW-0732">Signal</keyword>
<evidence type="ECO:0000256" key="1">
    <source>
        <dbReference type="SAM" id="SignalP"/>
    </source>
</evidence>
<feature type="chain" id="PRO_5047355955" evidence="1">
    <location>
        <begin position="26"/>
        <end position="492"/>
    </location>
</feature>
<name>A0ABN7RIY3_OIKDI</name>
<protein>
    <submittedName>
        <fullName evidence="2">Oidioi.mRNA.OKI2018_I69.PAR.g9096.t1.cds</fullName>
    </submittedName>
</protein>
<dbReference type="Proteomes" id="UP001158576">
    <property type="component" value="Chromosome PAR"/>
</dbReference>
<keyword evidence="3" id="KW-1185">Reference proteome</keyword>
<feature type="signal peptide" evidence="1">
    <location>
        <begin position="1"/>
        <end position="25"/>
    </location>
</feature>
<sequence>MRNLRESSLLLCIVIILLFKNLSNLIRNENDFAPQNYRSSDNWKSFNRPSLNEKIDDPENEVYMIANSKIQKESRDKLNGKIVQHKIPLEDFTVREANHGENFGMRLDNSHVKGKDICYTCDPKGKVNNQVQVHQIKPNVVPAGVMQTWATRLVEKHHELAQFSTVKQDRLSFTGKAERLNIWSNFRRRGEIVPFEVPYPCSPTSNLAILVRSAARDHAKRNEVRDSWGNQKYWPSKYDICVFHVITIGAFEDTLINDVLQVPVLSREYNTPIVDKVALSFLRGNFNGDKIIIVDVDVVLFPKQLEWRLDQITDHEFIGACPIQGWAESDDPFDIGFIPDEMRKEYTFTDFPKIIPEKSFIIMSFDALNRISSLLNAQQYASYPDSSMNFGLAFERMQLEMKPLGEVCLGLRVLENDLFPDVPESAGTEIETDPCLHRGLSVRRLTSMETIMSSFNQHLSMDCSSASNFNSFGEIKETMEQIQEHLMAKKID</sequence>
<organism evidence="2 3">
    <name type="scientific">Oikopleura dioica</name>
    <name type="common">Tunicate</name>
    <dbReference type="NCBI Taxonomy" id="34765"/>
    <lineage>
        <taxon>Eukaryota</taxon>
        <taxon>Metazoa</taxon>
        <taxon>Chordata</taxon>
        <taxon>Tunicata</taxon>
        <taxon>Appendicularia</taxon>
        <taxon>Copelata</taxon>
        <taxon>Oikopleuridae</taxon>
        <taxon>Oikopleura</taxon>
    </lineage>
</organism>
<evidence type="ECO:0000313" key="2">
    <source>
        <dbReference type="EMBL" id="CAG5078823.1"/>
    </source>
</evidence>
<proteinExistence type="predicted"/>
<evidence type="ECO:0000313" key="3">
    <source>
        <dbReference type="Proteomes" id="UP001158576"/>
    </source>
</evidence>
<reference evidence="2 3" key="1">
    <citation type="submission" date="2021-04" db="EMBL/GenBank/DDBJ databases">
        <authorList>
            <person name="Bliznina A."/>
        </authorList>
    </citation>
    <scope>NUCLEOTIDE SEQUENCE [LARGE SCALE GENOMIC DNA]</scope>
</reference>
<accession>A0ABN7RIY3</accession>